<organism evidence="1 2">
    <name type="scientific">Hypocrea jecorina (strain ATCC 56765 / BCRC 32924 / NRRL 11460 / Rut C-30)</name>
    <name type="common">Trichoderma reesei</name>
    <dbReference type="NCBI Taxonomy" id="1344414"/>
    <lineage>
        <taxon>Eukaryota</taxon>
        <taxon>Fungi</taxon>
        <taxon>Dikarya</taxon>
        <taxon>Ascomycota</taxon>
        <taxon>Pezizomycotina</taxon>
        <taxon>Sordariomycetes</taxon>
        <taxon>Hypocreomycetidae</taxon>
        <taxon>Hypocreales</taxon>
        <taxon>Hypocreaceae</taxon>
        <taxon>Trichoderma</taxon>
    </lineage>
</organism>
<evidence type="ECO:0000313" key="2">
    <source>
        <dbReference type="Proteomes" id="UP000024376"/>
    </source>
</evidence>
<sequence>MASASPELLQSNSITSLSVALEFSGPALGIVGLPRPYKVKMLVNTKTKKVTFERFRDYYRSWTPTQTEVGKIRSADELLNFPFYLADPEILTQQVDRPMPENGEEWTTLEDAFPNSYPTHTKFQKYDFDVGYRLMRIHYIVDVLKRPAPAWHNCFNHAIAGKLLYPTLRLVTSSLPDMAFFFFPSALYGSSSHAAKTLS</sequence>
<protein>
    <submittedName>
        <fullName evidence="1">Uncharacterized protein</fullName>
    </submittedName>
</protein>
<gene>
    <name evidence="1" type="ORF">M419DRAFT_128586</name>
</gene>
<dbReference type="OrthoDB" id="4874998at2759"/>
<reference evidence="2" key="1">
    <citation type="journal article" date="2013" name="Ind. Biotechnol.">
        <title>Comparative genomics analysis of Trichoderma reesei strains.</title>
        <authorList>
            <person name="Koike H."/>
            <person name="Aerts A."/>
            <person name="LaButti K."/>
            <person name="Grigoriev I.V."/>
            <person name="Baker S.E."/>
        </authorList>
    </citation>
    <scope>NUCLEOTIDE SEQUENCE [LARGE SCALE GENOMIC DNA]</scope>
    <source>
        <strain evidence="2">ATCC 56765 / BCRC 32924 / NRRL 11460 / Rut C-30</strain>
    </source>
</reference>
<dbReference type="KEGG" id="trr:M419DRAFT_128586"/>
<dbReference type="EMBL" id="KI911143">
    <property type="protein sequence ID" value="ETS03294.1"/>
    <property type="molecule type" value="Genomic_DNA"/>
</dbReference>
<evidence type="ECO:0000313" key="1">
    <source>
        <dbReference type="EMBL" id="ETS03294.1"/>
    </source>
</evidence>
<name>A0A024SD94_HYPJR</name>
<accession>A0A024SD94</accession>
<dbReference type="HOGENOM" id="CLU_072780_1_0_1"/>
<proteinExistence type="predicted"/>
<dbReference type="Proteomes" id="UP000024376">
    <property type="component" value="Unassembled WGS sequence"/>
</dbReference>
<dbReference type="AlphaFoldDB" id="A0A024SD94"/>